<dbReference type="CDD" id="cd10536">
    <property type="entry name" value="SET_SMYD4"/>
    <property type="match status" value="1"/>
</dbReference>
<keyword evidence="3" id="KW-0963">Cytoplasm</keyword>
<keyword evidence="10" id="KW-0539">Nucleus</keyword>
<dbReference type="InterPro" id="IPR044421">
    <property type="entry name" value="SMYD4_SET"/>
</dbReference>
<dbReference type="Pfam" id="PF00856">
    <property type="entry name" value="SET"/>
    <property type="match status" value="1"/>
</dbReference>
<dbReference type="PANTHER" id="PTHR46165:SF2">
    <property type="entry name" value="SET AND MYND DOMAIN-CONTAINING PROTEIN 4"/>
    <property type="match status" value="1"/>
</dbReference>
<comment type="subcellular location">
    <subcellularLocation>
        <location evidence="2">Cytoplasm</location>
    </subcellularLocation>
    <subcellularLocation>
        <location evidence="1">Nucleus</location>
    </subcellularLocation>
</comment>
<dbReference type="PANTHER" id="PTHR46165">
    <property type="entry name" value="SET AND MYND DOMAIN-CONTAINING PROTEIN 4"/>
    <property type="match status" value="1"/>
</dbReference>
<dbReference type="PROSITE" id="PS50280">
    <property type="entry name" value="SET"/>
    <property type="match status" value="1"/>
</dbReference>
<dbReference type="EMBL" id="CACRXK020001820">
    <property type="protein sequence ID" value="CAB3991288.1"/>
    <property type="molecule type" value="Genomic_DNA"/>
</dbReference>
<dbReference type="SUPFAM" id="SSF82199">
    <property type="entry name" value="SET domain"/>
    <property type="match status" value="1"/>
</dbReference>
<evidence type="ECO:0000256" key="2">
    <source>
        <dbReference type="ARBA" id="ARBA00004496"/>
    </source>
</evidence>
<keyword evidence="5" id="KW-0808">Transferase</keyword>
<dbReference type="GO" id="GO:0005634">
    <property type="term" value="C:nucleus"/>
    <property type="evidence" value="ECO:0007669"/>
    <property type="project" value="UniProtKB-SubCell"/>
</dbReference>
<dbReference type="Gene3D" id="2.170.270.10">
    <property type="entry name" value="SET domain"/>
    <property type="match status" value="1"/>
</dbReference>
<feature type="non-terminal residue" evidence="15">
    <location>
        <position position="435"/>
    </location>
</feature>
<organism evidence="15 16">
    <name type="scientific">Paramuricea clavata</name>
    <name type="common">Red gorgonian</name>
    <name type="synonym">Violescent sea-whip</name>
    <dbReference type="NCBI Taxonomy" id="317549"/>
    <lineage>
        <taxon>Eukaryota</taxon>
        <taxon>Metazoa</taxon>
        <taxon>Cnidaria</taxon>
        <taxon>Anthozoa</taxon>
        <taxon>Octocorallia</taxon>
        <taxon>Malacalcyonacea</taxon>
        <taxon>Plexauridae</taxon>
        <taxon>Paramuricea</taxon>
    </lineage>
</organism>
<dbReference type="GO" id="GO:0008168">
    <property type="term" value="F:methyltransferase activity"/>
    <property type="evidence" value="ECO:0007669"/>
    <property type="project" value="UniProtKB-KW"/>
</dbReference>
<accession>A0A7D9DPX2</accession>
<evidence type="ECO:0000256" key="9">
    <source>
        <dbReference type="ARBA" id="ARBA00022833"/>
    </source>
</evidence>
<evidence type="ECO:0000313" key="16">
    <source>
        <dbReference type="Proteomes" id="UP001152795"/>
    </source>
</evidence>
<evidence type="ECO:0000256" key="11">
    <source>
        <dbReference type="ARBA" id="ARBA00048985"/>
    </source>
</evidence>
<sequence>MSAKESQFENKNKNRNLKSEWRKSVSENIKSLAARFNDINSDKKRLELARKILKQDPWFGDIVKRLKSEIEAKNEIGCEKVNDFDPFENRTLRKDGVALPTLAKNKHPKISNGSVLIELSCSKTQGRYLEAKEQIKAGDVLILERPYAAVLVPDNKTTHCSHCFELLEEDFKLCTVCNQVMYCSVNCQQDAWKSYHQHECSLAPLLEMLELSSHLALRLLLVTGPQKLLDFLQNEPKNTSDVLCSEKIPGCTSEGLYSGDYACVHSLVTNTELQPTADLVFFALDAALITEIAFGHVYGEQSQTESANETTNGSNVAITEEIMGCVLLHHMQQMPCNIHAVTAIVSVNEQAGVSSKEQRRIAAAIYPTASLMNHACDPDVIVSFIGRTLVVRATHNIQPGEEIAHCYGPSASRMSREVRQSLLQKQYFFTCNCSA</sequence>
<protein>
    <recommendedName>
        <fullName evidence="13">Protein-lysine N-methyltransferase SMYD4</fullName>
    </recommendedName>
    <alternativeName>
        <fullName evidence="14">SET and MYND domain-containing protein 4</fullName>
    </alternativeName>
</protein>
<evidence type="ECO:0000256" key="6">
    <source>
        <dbReference type="ARBA" id="ARBA00022691"/>
    </source>
</evidence>
<gene>
    <name evidence="15" type="ORF">PACLA_8A023775</name>
</gene>
<dbReference type="Proteomes" id="UP001152795">
    <property type="component" value="Unassembled WGS sequence"/>
</dbReference>
<evidence type="ECO:0000256" key="8">
    <source>
        <dbReference type="ARBA" id="ARBA00022771"/>
    </source>
</evidence>
<name>A0A7D9DPX2_PARCT</name>
<dbReference type="Gene3D" id="6.10.140.2220">
    <property type="match status" value="1"/>
</dbReference>
<reference evidence="15" key="1">
    <citation type="submission" date="2020-04" db="EMBL/GenBank/DDBJ databases">
        <authorList>
            <person name="Alioto T."/>
            <person name="Alioto T."/>
            <person name="Gomez Garrido J."/>
        </authorList>
    </citation>
    <scope>NUCLEOTIDE SEQUENCE</scope>
    <source>
        <strain evidence="15">A484AB</strain>
    </source>
</reference>
<comment type="function">
    <text evidence="12">Protein-lysine N-methyltransferase. Monomethylates PRMT5, modulating its transcriptional activity. May also act as a histone methyltransferase. Plays a critical role in cardiac development. Acts as a key epigenetic regulator of gene expression during cardiac development via its dual activities as a methyltransferase and negative regulator of HDAC1.</text>
</comment>
<keyword evidence="7" id="KW-0479">Metal-binding</keyword>
<dbReference type="Pfam" id="PF01753">
    <property type="entry name" value="zf-MYND"/>
    <property type="match status" value="1"/>
</dbReference>
<keyword evidence="9" id="KW-0862">Zinc</keyword>
<evidence type="ECO:0000313" key="15">
    <source>
        <dbReference type="EMBL" id="CAB3991288.1"/>
    </source>
</evidence>
<dbReference type="GO" id="GO:0008270">
    <property type="term" value="F:zinc ion binding"/>
    <property type="evidence" value="ECO:0007669"/>
    <property type="project" value="UniProtKB-KW"/>
</dbReference>
<dbReference type="GO" id="GO:0032259">
    <property type="term" value="P:methylation"/>
    <property type="evidence" value="ECO:0007669"/>
    <property type="project" value="UniProtKB-KW"/>
</dbReference>
<comment type="catalytic activity">
    <reaction evidence="11">
        <text>L-lysyl-[protein] + S-adenosyl-L-methionine = N(6)-methyl-L-lysyl-[protein] + S-adenosyl-L-homocysteine + H(+)</text>
        <dbReference type="Rhea" id="RHEA:51736"/>
        <dbReference type="Rhea" id="RHEA-COMP:9752"/>
        <dbReference type="Rhea" id="RHEA-COMP:13053"/>
        <dbReference type="ChEBI" id="CHEBI:15378"/>
        <dbReference type="ChEBI" id="CHEBI:29969"/>
        <dbReference type="ChEBI" id="CHEBI:57856"/>
        <dbReference type="ChEBI" id="CHEBI:59789"/>
        <dbReference type="ChEBI" id="CHEBI:61929"/>
    </reaction>
</comment>
<dbReference type="InterPro" id="IPR046341">
    <property type="entry name" value="SET_dom_sf"/>
</dbReference>
<proteinExistence type="predicted"/>
<evidence type="ECO:0000256" key="10">
    <source>
        <dbReference type="ARBA" id="ARBA00023242"/>
    </source>
</evidence>
<dbReference type="SUPFAM" id="SSF144232">
    <property type="entry name" value="HIT/MYND zinc finger-like"/>
    <property type="match status" value="1"/>
</dbReference>
<dbReference type="InterPro" id="IPR002893">
    <property type="entry name" value="Znf_MYND"/>
</dbReference>
<dbReference type="GO" id="GO:0005737">
    <property type="term" value="C:cytoplasm"/>
    <property type="evidence" value="ECO:0007669"/>
    <property type="project" value="UniProtKB-SubCell"/>
</dbReference>
<dbReference type="InterPro" id="IPR052097">
    <property type="entry name" value="SET-MYND_domain_protein"/>
</dbReference>
<keyword evidence="4" id="KW-0489">Methyltransferase</keyword>
<evidence type="ECO:0000256" key="7">
    <source>
        <dbReference type="ARBA" id="ARBA00022723"/>
    </source>
</evidence>
<evidence type="ECO:0000256" key="12">
    <source>
        <dbReference type="ARBA" id="ARBA00093423"/>
    </source>
</evidence>
<dbReference type="AlphaFoldDB" id="A0A7D9DPX2"/>
<dbReference type="InterPro" id="IPR001214">
    <property type="entry name" value="SET_dom"/>
</dbReference>
<evidence type="ECO:0000256" key="1">
    <source>
        <dbReference type="ARBA" id="ARBA00004123"/>
    </source>
</evidence>
<evidence type="ECO:0000256" key="5">
    <source>
        <dbReference type="ARBA" id="ARBA00022679"/>
    </source>
</evidence>
<keyword evidence="16" id="KW-1185">Reference proteome</keyword>
<evidence type="ECO:0000256" key="3">
    <source>
        <dbReference type="ARBA" id="ARBA00022490"/>
    </source>
</evidence>
<evidence type="ECO:0000256" key="13">
    <source>
        <dbReference type="ARBA" id="ARBA00093635"/>
    </source>
</evidence>
<comment type="caution">
    <text evidence="15">The sequence shown here is derived from an EMBL/GenBank/DDBJ whole genome shotgun (WGS) entry which is preliminary data.</text>
</comment>
<keyword evidence="8" id="KW-0863">Zinc-finger</keyword>
<dbReference type="GO" id="GO:0042826">
    <property type="term" value="F:histone deacetylase binding"/>
    <property type="evidence" value="ECO:0007669"/>
    <property type="project" value="TreeGrafter"/>
</dbReference>
<keyword evidence="6" id="KW-0949">S-adenosyl-L-methionine</keyword>
<dbReference type="OrthoDB" id="62495at2759"/>
<evidence type="ECO:0000256" key="4">
    <source>
        <dbReference type="ARBA" id="ARBA00022603"/>
    </source>
</evidence>
<evidence type="ECO:0000256" key="14">
    <source>
        <dbReference type="ARBA" id="ARBA00093680"/>
    </source>
</evidence>
<dbReference type="PROSITE" id="PS50865">
    <property type="entry name" value="ZF_MYND_2"/>
    <property type="match status" value="1"/>
</dbReference>